<gene>
    <name evidence="1" type="ORF">JYE49_13165</name>
</gene>
<sequence>MDYQFELVGKIGSMALIRQEDRDIDYNIFSRIGAELKPGMIWVTSGATEIGRLDYIKRTGCELSGDPDQDKADYAAQGQTILMQNYRQFVSPEYGIRQILVEHTHFNDPEKSEHIRSLLIRAARQKTIPIVNYNDPVSDEENRKMELAARREKGEEVHECVDNDETAAVIAGLVKAKTLVLMTSTEGIYQDRRDPSTLVRDVIGKTYEEVERKVRELQNACIGASRAGANGARAKLEYALSCVKGGTTVIIGHARHRLSDLKEGRVPCTRIGVDA</sequence>
<name>A0AC61N622_9FIRM</name>
<protein>
    <submittedName>
        <fullName evidence="1">Uridylate kinase</fullName>
    </submittedName>
</protein>
<evidence type="ECO:0000313" key="2">
    <source>
        <dbReference type="Proteomes" id="UP000682782"/>
    </source>
</evidence>
<proteinExistence type="predicted"/>
<dbReference type="EMBL" id="CP068393">
    <property type="protein sequence ID" value="QUC66784.1"/>
    <property type="molecule type" value="Genomic_DNA"/>
</dbReference>
<dbReference type="Proteomes" id="UP000682782">
    <property type="component" value="Chromosome"/>
</dbReference>
<accession>A0AC61N622</accession>
<reference evidence="1" key="1">
    <citation type="submission" date="2021-01" db="EMBL/GenBank/DDBJ databases">
        <title>Complete genome sequence of Clostridiales bacterium R-7.</title>
        <authorList>
            <person name="Mahoney-Kurpe S.C."/>
            <person name="Palevich N."/>
            <person name="Koike S."/>
            <person name="Moon C.D."/>
            <person name="Attwood G.T."/>
        </authorList>
    </citation>
    <scope>NUCLEOTIDE SEQUENCE</scope>
    <source>
        <strain evidence="1">R-7</strain>
    </source>
</reference>
<organism evidence="1 2">
    <name type="scientific">Aristaeella hokkaidonensis</name>
    <dbReference type="NCBI Taxonomy" id="3046382"/>
    <lineage>
        <taxon>Bacteria</taxon>
        <taxon>Bacillati</taxon>
        <taxon>Bacillota</taxon>
        <taxon>Clostridia</taxon>
        <taxon>Eubacteriales</taxon>
        <taxon>Aristaeellaceae</taxon>
        <taxon>Aristaeella</taxon>
    </lineage>
</organism>
<keyword evidence="1" id="KW-0418">Kinase</keyword>
<keyword evidence="2" id="KW-1185">Reference proteome</keyword>
<evidence type="ECO:0000313" key="1">
    <source>
        <dbReference type="EMBL" id="QUC66784.1"/>
    </source>
</evidence>
<keyword evidence="1" id="KW-0808">Transferase</keyword>